<proteinExistence type="predicted"/>
<evidence type="ECO:0000259" key="1">
    <source>
        <dbReference type="Pfam" id="PF13640"/>
    </source>
</evidence>
<dbReference type="RefSeq" id="WP_165441598.1">
    <property type="nucleotide sequence ID" value="NZ_SJPG01000001.1"/>
</dbReference>
<sequence>MIQYYQKQGQDFQNYAAKNKEIYTHNKPFPHIVIDNYFSEEVLDSLLEEFPGPESNVWHSSNQESVQIKLRSNWENNAQVPKHTYEMINFLNSGDVLRSLSELTGIEGLIADPYLTGGGLNCILPGGQLAVHADGNWHDLMKVHRRVNLILFLNKKWQTEWNGQLEFWDEKLENCEKKIDPIFNRIVVFTTHDYTFHGHPAPLMCPPGESRKSLIMYYYTSYPRPPEQTSSSGVHRAEWKITHDGGEYKPLG</sequence>
<keyword evidence="3" id="KW-1185">Reference proteome</keyword>
<organism evidence="2 3">
    <name type="scientific">Rubinisphaera italica</name>
    <dbReference type="NCBI Taxonomy" id="2527969"/>
    <lineage>
        <taxon>Bacteria</taxon>
        <taxon>Pseudomonadati</taxon>
        <taxon>Planctomycetota</taxon>
        <taxon>Planctomycetia</taxon>
        <taxon>Planctomycetales</taxon>
        <taxon>Planctomycetaceae</taxon>
        <taxon>Rubinisphaera</taxon>
    </lineage>
</organism>
<accession>A0A5C5XBN5</accession>
<dbReference type="Gene3D" id="2.60.120.620">
    <property type="entry name" value="q2cbj1_9rhob like domain"/>
    <property type="match status" value="1"/>
</dbReference>
<gene>
    <name evidence="2" type="ORF">Pan54_11500</name>
</gene>
<protein>
    <recommendedName>
        <fullName evidence="1">Prolyl 4-hydroxylase alpha subunit Fe(2+) 2OG dioxygenase domain-containing protein</fullName>
    </recommendedName>
</protein>
<name>A0A5C5XBN5_9PLAN</name>
<evidence type="ECO:0000313" key="3">
    <source>
        <dbReference type="Proteomes" id="UP000316095"/>
    </source>
</evidence>
<reference evidence="2 3" key="1">
    <citation type="submission" date="2019-02" db="EMBL/GenBank/DDBJ databases">
        <title>Deep-cultivation of Planctomycetes and their phenomic and genomic characterization uncovers novel biology.</title>
        <authorList>
            <person name="Wiegand S."/>
            <person name="Jogler M."/>
            <person name="Boedeker C."/>
            <person name="Pinto D."/>
            <person name="Vollmers J."/>
            <person name="Rivas-Marin E."/>
            <person name="Kohn T."/>
            <person name="Peeters S.H."/>
            <person name="Heuer A."/>
            <person name="Rast P."/>
            <person name="Oberbeckmann S."/>
            <person name="Bunk B."/>
            <person name="Jeske O."/>
            <person name="Meyerdierks A."/>
            <person name="Storesund J.E."/>
            <person name="Kallscheuer N."/>
            <person name="Luecker S."/>
            <person name="Lage O.M."/>
            <person name="Pohl T."/>
            <person name="Merkel B.J."/>
            <person name="Hornburger P."/>
            <person name="Mueller R.-W."/>
            <person name="Bruemmer F."/>
            <person name="Labrenz M."/>
            <person name="Spormann A.M."/>
            <person name="Op Den Camp H."/>
            <person name="Overmann J."/>
            <person name="Amann R."/>
            <person name="Jetten M.S.M."/>
            <person name="Mascher T."/>
            <person name="Medema M.H."/>
            <person name="Devos D.P."/>
            <person name="Kaster A.-K."/>
            <person name="Ovreas L."/>
            <person name="Rohde M."/>
            <person name="Galperin M.Y."/>
            <person name="Jogler C."/>
        </authorList>
    </citation>
    <scope>NUCLEOTIDE SEQUENCE [LARGE SCALE GENOMIC DNA]</scope>
    <source>
        <strain evidence="2 3">Pan54</strain>
    </source>
</reference>
<feature type="domain" description="Prolyl 4-hydroxylase alpha subunit Fe(2+) 2OG dioxygenase" evidence="1">
    <location>
        <begin position="120"/>
        <end position="219"/>
    </location>
</feature>
<dbReference type="Pfam" id="PF13640">
    <property type="entry name" value="2OG-FeII_Oxy_3"/>
    <property type="match status" value="1"/>
</dbReference>
<dbReference type="EMBL" id="SJPG01000001">
    <property type="protein sequence ID" value="TWT60436.1"/>
    <property type="molecule type" value="Genomic_DNA"/>
</dbReference>
<dbReference type="Proteomes" id="UP000316095">
    <property type="component" value="Unassembled WGS sequence"/>
</dbReference>
<comment type="caution">
    <text evidence="2">The sequence shown here is derived from an EMBL/GenBank/DDBJ whole genome shotgun (WGS) entry which is preliminary data.</text>
</comment>
<evidence type="ECO:0000313" key="2">
    <source>
        <dbReference type="EMBL" id="TWT60436.1"/>
    </source>
</evidence>
<dbReference type="AlphaFoldDB" id="A0A5C5XBN5"/>
<dbReference type="InterPro" id="IPR044862">
    <property type="entry name" value="Pro_4_hyd_alph_FE2OG_OXY"/>
</dbReference>